<dbReference type="Pfam" id="PF17210">
    <property type="entry name" value="SdrD_B"/>
    <property type="match status" value="1"/>
</dbReference>
<dbReference type="EMBL" id="QUMS01000002">
    <property type="protein sequence ID" value="REG08543.1"/>
    <property type="molecule type" value="Genomic_DNA"/>
</dbReference>
<dbReference type="Gene3D" id="2.60.40.10">
    <property type="entry name" value="Immunoglobulins"/>
    <property type="match status" value="1"/>
</dbReference>
<dbReference type="OrthoDB" id="163505at2"/>
<dbReference type="GO" id="GO:0005576">
    <property type="term" value="C:extracellular region"/>
    <property type="evidence" value="ECO:0007669"/>
    <property type="project" value="UniProtKB-SubCell"/>
</dbReference>
<comment type="caution">
    <text evidence="6">The sequence shown here is derived from an EMBL/GenBank/DDBJ whole genome shotgun (WGS) entry which is preliminary data.</text>
</comment>
<feature type="domain" description="LysM" evidence="5">
    <location>
        <begin position="47"/>
        <end position="97"/>
    </location>
</feature>
<dbReference type="CDD" id="cd00118">
    <property type="entry name" value="LysM"/>
    <property type="match status" value="1"/>
</dbReference>
<comment type="subcellular location">
    <subcellularLocation>
        <location evidence="1">Secreted</location>
    </subcellularLocation>
</comment>
<dbReference type="InterPro" id="IPR013783">
    <property type="entry name" value="Ig-like_fold"/>
</dbReference>
<dbReference type="InterPro" id="IPR036779">
    <property type="entry name" value="LysM_dom_sf"/>
</dbReference>
<protein>
    <submittedName>
        <fullName evidence="6">SdrD B-like protein</fullName>
    </submittedName>
</protein>
<dbReference type="AlphaFoldDB" id="A0A347ZNQ9"/>
<evidence type="ECO:0000256" key="4">
    <source>
        <dbReference type="SAM" id="Phobius"/>
    </source>
</evidence>
<dbReference type="SUPFAM" id="SSF54106">
    <property type="entry name" value="LysM domain"/>
    <property type="match status" value="1"/>
</dbReference>
<evidence type="ECO:0000256" key="2">
    <source>
        <dbReference type="ARBA" id="ARBA00022525"/>
    </source>
</evidence>
<dbReference type="Proteomes" id="UP000256388">
    <property type="component" value="Unassembled WGS sequence"/>
</dbReference>
<proteinExistence type="predicted"/>
<keyword evidence="2" id="KW-0964">Secreted</keyword>
<dbReference type="SUPFAM" id="SSF117074">
    <property type="entry name" value="Hypothetical protein PA1324"/>
    <property type="match status" value="1"/>
</dbReference>
<keyword evidence="7" id="KW-1185">Reference proteome</keyword>
<dbReference type="Pfam" id="PF01476">
    <property type="entry name" value="LysM"/>
    <property type="match status" value="1"/>
</dbReference>
<evidence type="ECO:0000313" key="7">
    <source>
        <dbReference type="Proteomes" id="UP000256388"/>
    </source>
</evidence>
<accession>A0A347ZNQ9</accession>
<evidence type="ECO:0000259" key="5">
    <source>
        <dbReference type="PROSITE" id="PS51782"/>
    </source>
</evidence>
<dbReference type="PROSITE" id="PS51782">
    <property type="entry name" value="LYSM"/>
    <property type="match status" value="1"/>
</dbReference>
<sequence length="259" mass="27523">MKKKPLQALGLFCVALIGMVVLLPVTAGAPLPQINLSTPTPGADGRITYIVKENDTCTSISLLMGITEQELRELNNLQSNTDSDDCSFLWVGQELIIKEKPAETPTPTPVVEAEPTATPFKGNGSICIYLFNDENGDALSEETELPIAGGAVSLTNRLSTVNETGITDDSGNSLCFNDIPEGDYNISVAIPEGYNPTTVMNYSLTLSAGQISTIDFGAQPGSGMQPVFGEESSSPLLLIVGILFVGVGVGLWFYVRRMA</sequence>
<evidence type="ECO:0000313" key="6">
    <source>
        <dbReference type="EMBL" id="REG08543.1"/>
    </source>
</evidence>
<name>A0A347ZNQ9_9CHLR</name>
<gene>
    <name evidence="6" type="ORF">DFR64_1913</name>
</gene>
<dbReference type="Gene3D" id="3.10.350.10">
    <property type="entry name" value="LysM domain"/>
    <property type="match status" value="1"/>
</dbReference>
<dbReference type="InterPro" id="IPR033764">
    <property type="entry name" value="Sdr_B"/>
</dbReference>
<organism evidence="6 7">
    <name type="scientific">Pelolinea submarina</name>
    <dbReference type="NCBI Taxonomy" id="913107"/>
    <lineage>
        <taxon>Bacteria</taxon>
        <taxon>Bacillati</taxon>
        <taxon>Chloroflexota</taxon>
        <taxon>Anaerolineae</taxon>
        <taxon>Anaerolineales</taxon>
        <taxon>Anaerolineaceae</taxon>
        <taxon>Pelolinea</taxon>
    </lineage>
</organism>
<evidence type="ECO:0000256" key="3">
    <source>
        <dbReference type="ARBA" id="ARBA00022729"/>
    </source>
</evidence>
<dbReference type="SMART" id="SM00257">
    <property type="entry name" value="LysM"/>
    <property type="match status" value="1"/>
</dbReference>
<keyword evidence="4" id="KW-0812">Transmembrane</keyword>
<feature type="transmembrane region" description="Helical" evidence="4">
    <location>
        <begin position="236"/>
        <end position="255"/>
    </location>
</feature>
<dbReference type="RefSeq" id="WP_116225195.1">
    <property type="nucleotide sequence ID" value="NZ_AP018437.1"/>
</dbReference>
<keyword evidence="4" id="KW-1133">Transmembrane helix</keyword>
<keyword evidence="3" id="KW-0732">Signal</keyword>
<evidence type="ECO:0000256" key="1">
    <source>
        <dbReference type="ARBA" id="ARBA00004613"/>
    </source>
</evidence>
<reference evidence="6 7" key="1">
    <citation type="submission" date="2018-08" db="EMBL/GenBank/DDBJ databases">
        <title>Genomic Encyclopedia of Type Strains, Phase IV (KMG-IV): sequencing the most valuable type-strain genomes for metagenomic binning, comparative biology and taxonomic classification.</title>
        <authorList>
            <person name="Goeker M."/>
        </authorList>
    </citation>
    <scope>NUCLEOTIDE SEQUENCE [LARGE SCALE GENOMIC DNA]</scope>
    <source>
        <strain evidence="6 7">DSM 23923</strain>
    </source>
</reference>
<keyword evidence="4" id="KW-0472">Membrane</keyword>
<dbReference type="InterPro" id="IPR018392">
    <property type="entry name" value="LysM"/>
</dbReference>